<dbReference type="AlphaFoldDB" id="A0A504YYS3"/>
<organism evidence="2 3">
    <name type="scientific">Fasciola gigantica</name>
    <name type="common">Giant liver fluke</name>
    <dbReference type="NCBI Taxonomy" id="46835"/>
    <lineage>
        <taxon>Eukaryota</taxon>
        <taxon>Metazoa</taxon>
        <taxon>Spiralia</taxon>
        <taxon>Lophotrochozoa</taxon>
        <taxon>Platyhelminthes</taxon>
        <taxon>Trematoda</taxon>
        <taxon>Digenea</taxon>
        <taxon>Plagiorchiida</taxon>
        <taxon>Echinostomata</taxon>
        <taxon>Echinostomatoidea</taxon>
        <taxon>Fasciolidae</taxon>
        <taxon>Fasciola</taxon>
    </lineage>
</organism>
<evidence type="ECO:0000313" key="3">
    <source>
        <dbReference type="Proteomes" id="UP000316759"/>
    </source>
</evidence>
<keyword evidence="1" id="KW-0175">Coiled coil</keyword>
<dbReference type="EMBL" id="SUNJ01002950">
    <property type="protein sequence ID" value="TPP65596.1"/>
    <property type="molecule type" value="Genomic_DNA"/>
</dbReference>
<dbReference type="Proteomes" id="UP000316759">
    <property type="component" value="Unassembled WGS sequence"/>
</dbReference>
<reference evidence="2 3" key="1">
    <citation type="submission" date="2019-04" db="EMBL/GenBank/DDBJ databases">
        <title>Annotation for the trematode Fasciola gigantica.</title>
        <authorList>
            <person name="Choi Y.-J."/>
        </authorList>
    </citation>
    <scope>NUCLEOTIDE SEQUENCE [LARGE SCALE GENOMIC DNA]</scope>
    <source>
        <strain evidence="2">Uganda_cow_1</strain>
    </source>
</reference>
<feature type="coiled-coil region" evidence="1">
    <location>
        <begin position="18"/>
        <end position="59"/>
    </location>
</feature>
<protein>
    <submittedName>
        <fullName evidence="2">Uncharacterized protein</fullName>
    </submittedName>
</protein>
<proteinExistence type="predicted"/>
<name>A0A504YYS3_FASGI</name>
<keyword evidence="3" id="KW-1185">Reference proteome</keyword>
<evidence type="ECO:0000313" key="2">
    <source>
        <dbReference type="EMBL" id="TPP65596.1"/>
    </source>
</evidence>
<accession>A0A504YYS3</accession>
<sequence length="133" mass="15408">MCDQMLPCEWPQYECPYAHNHQTERNKMEEQLEELETMIKNNTENQDTLKQMLAILQQKVVAPDEAVSLNLSASENKTQPRATHHMEVVVHFSVCRDSTQNGARSSGYEFKCSTAVLSHFNSTQFIWEQLINF</sequence>
<evidence type="ECO:0000256" key="1">
    <source>
        <dbReference type="SAM" id="Coils"/>
    </source>
</evidence>
<comment type="caution">
    <text evidence="2">The sequence shown here is derived from an EMBL/GenBank/DDBJ whole genome shotgun (WGS) entry which is preliminary data.</text>
</comment>
<gene>
    <name evidence="2" type="ORF">FGIG_10648</name>
</gene>